<dbReference type="GO" id="GO:0030288">
    <property type="term" value="C:outer membrane-bounded periplasmic space"/>
    <property type="evidence" value="ECO:0007669"/>
    <property type="project" value="TreeGrafter"/>
</dbReference>
<dbReference type="GO" id="GO:0046872">
    <property type="term" value="F:metal ion binding"/>
    <property type="evidence" value="ECO:0007669"/>
    <property type="project" value="UniProtKB-KW"/>
</dbReference>
<dbReference type="RefSeq" id="WP_183898392.1">
    <property type="nucleotide sequence ID" value="NZ_JACIDW010000001.1"/>
</dbReference>
<dbReference type="CDD" id="cd13547">
    <property type="entry name" value="PBP2_Fbp_like_2"/>
    <property type="match status" value="1"/>
</dbReference>
<sequence length="320" mass="33463">MSRSFFGAGLALIAGVLTAGVAHADITVYSAGPGSLIEKLAAGFTKQTGSKVEVFQATTGKIMARIEAEAANPVVDVLISASWDTATDFTKRGWLVSYTSPNAAKVPDFLKSETAVAQGVSALGIAWNPASKTPKPTEWADLAKPEYKDMVNLPDPAQSGASFELVAALSGSQGWDLFSKLDANGAVVAGANAEALNPVLQGAKAAVFGAVDYISLAGKAKGESIDVIFPASGTVVAPRPAMILNWSKHQDEAKQFIDYMLSDEGQKLVAATYLMPARSDIPANRPLVADLKVLKIDAAAVYGKRDETLKEFGKIFAAGN</sequence>
<keyword evidence="2" id="KW-0408">Iron</keyword>
<evidence type="ECO:0000313" key="5">
    <source>
        <dbReference type="Proteomes" id="UP000582090"/>
    </source>
</evidence>
<dbReference type="AlphaFoldDB" id="A0A7W6CMF3"/>
<dbReference type="Gene3D" id="3.40.190.10">
    <property type="entry name" value="Periplasmic binding protein-like II"/>
    <property type="match status" value="2"/>
</dbReference>
<gene>
    <name evidence="4" type="ORF">GGQ67_000287</name>
</gene>
<keyword evidence="1 3" id="KW-0732">Signal</keyword>
<dbReference type="InterPro" id="IPR026045">
    <property type="entry name" value="Ferric-bd"/>
</dbReference>
<dbReference type="GO" id="GO:0030975">
    <property type="term" value="F:thiamine binding"/>
    <property type="evidence" value="ECO:0007669"/>
    <property type="project" value="TreeGrafter"/>
</dbReference>
<dbReference type="PANTHER" id="PTHR30006:SF2">
    <property type="entry name" value="ABC TRANSPORTER SUBSTRATE-BINDING PROTEIN"/>
    <property type="match status" value="1"/>
</dbReference>
<dbReference type="PIRSF" id="PIRSF002825">
    <property type="entry name" value="CfbpA"/>
    <property type="match status" value="1"/>
</dbReference>
<comment type="caution">
    <text evidence="4">The sequence shown here is derived from an EMBL/GenBank/DDBJ whole genome shotgun (WGS) entry which is preliminary data.</text>
</comment>
<feature type="chain" id="PRO_5031045526" evidence="3">
    <location>
        <begin position="25"/>
        <end position="320"/>
    </location>
</feature>
<protein>
    <submittedName>
        <fullName evidence="4">Iron(III) transport system substrate-binding protein</fullName>
    </submittedName>
</protein>
<feature type="signal peptide" evidence="3">
    <location>
        <begin position="1"/>
        <end position="24"/>
    </location>
</feature>
<evidence type="ECO:0000256" key="3">
    <source>
        <dbReference type="SAM" id="SignalP"/>
    </source>
</evidence>
<dbReference type="SUPFAM" id="SSF53850">
    <property type="entry name" value="Periplasmic binding protein-like II"/>
    <property type="match status" value="1"/>
</dbReference>
<name>A0A7W6CMF3_9HYPH</name>
<dbReference type="GO" id="GO:0030976">
    <property type="term" value="F:thiamine pyrophosphate binding"/>
    <property type="evidence" value="ECO:0007669"/>
    <property type="project" value="TreeGrafter"/>
</dbReference>
<evidence type="ECO:0000313" key="4">
    <source>
        <dbReference type="EMBL" id="MBB3962669.1"/>
    </source>
</evidence>
<proteinExistence type="predicted"/>
<dbReference type="EMBL" id="JACIDW010000001">
    <property type="protein sequence ID" value="MBB3962669.1"/>
    <property type="molecule type" value="Genomic_DNA"/>
</dbReference>
<evidence type="ECO:0000256" key="1">
    <source>
        <dbReference type="ARBA" id="ARBA00022729"/>
    </source>
</evidence>
<dbReference type="Proteomes" id="UP000582090">
    <property type="component" value="Unassembled WGS sequence"/>
</dbReference>
<dbReference type="Pfam" id="PF13343">
    <property type="entry name" value="SBP_bac_6"/>
    <property type="match status" value="1"/>
</dbReference>
<organism evidence="4 5">
    <name type="scientific">Rhizobium metallidurans</name>
    <dbReference type="NCBI Taxonomy" id="1265931"/>
    <lineage>
        <taxon>Bacteria</taxon>
        <taxon>Pseudomonadati</taxon>
        <taxon>Pseudomonadota</taxon>
        <taxon>Alphaproteobacteria</taxon>
        <taxon>Hyphomicrobiales</taxon>
        <taxon>Rhizobiaceae</taxon>
        <taxon>Rhizobium/Agrobacterium group</taxon>
        <taxon>Rhizobium</taxon>
    </lineage>
</organism>
<keyword evidence="2" id="KW-0479">Metal-binding</keyword>
<feature type="binding site" evidence="2">
    <location>
        <position position="213"/>
    </location>
    <ligand>
        <name>Fe cation</name>
        <dbReference type="ChEBI" id="CHEBI:24875"/>
    </ligand>
</feature>
<reference evidence="4 5" key="1">
    <citation type="submission" date="2020-08" db="EMBL/GenBank/DDBJ databases">
        <title>Genomic Encyclopedia of Type Strains, Phase IV (KMG-IV): sequencing the most valuable type-strain genomes for metagenomic binning, comparative biology and taxonomic classification.</title>
        <authorList>
            <person name="Goeker M."/>
        </authorList>
    </citation>
    <scope>NUCLEOTIDE SEQUENCE [LARGE SCALE GENOMIC DNA]</scope>
    <source>
        <strain evidence="4 5">DSM 26575</strain>
    </source>
</reference>
<dbReference type="PANTHER" id="PTHR30006">
    <property type="entry name" value="THIAMINE-BINDING PERIPLASMIC PROTEIN-RELATED"/>
    <property type="match status" value="1"/>
</dbReference>
<keyword evidence="5" id="KW-1185">Reference proteome</keyword>
<accession>A0A7W6CMF3</accession>
<evidence type="ECO:0000256" key="2">
    <source>
        <dbReference type="PIRSR" id="PIRSR002825-1"/>
    </source>
</evidence>
<dbReference type="GO" id="GO:0015888">
    <property type="term" value="P:thiamine transport"/>
    <property type="evidence" value="ECO:0007669"/>
    <property type="project" value="TreeGrafter"/>
</dbReference>